<gene>
    <name evidence="3" type="ORF">CL6EHI_013895</name>
</gene>
<name>A0A175JIJ2_ENTHI</name>
<reference evidence="3 4" key="1">
    <citation type="submission" date="2016-05" db="EMBL/GenBank/DDBJ databases">
        <title>First whole genome sequencing of Entamoeba histolytica HM1:IMSS-clone-6.</title>
        <authorList>
            <person name="Mukherjee Avik.K."/>
            <person name="Izumyama S."/>
            <person name="Nakada-Tsukui K."/>
            <person name="Nozaki T."/>
        </authorList>
    </citation>
    <scope>NUCLEOTIDE SEQUENCE [LARGE SCALE GENOMIC DNA]</scope>
    <source>
        <strain evidence="3 4">HM1:IMSS clone 6</strain>
    </source>
</reference>
<organism evidence="3 4">
    <name type="scientific">Entamoeba histolytica</name>
    <dbReference type="NCBI Taxonomy" id="5759"/>
    <lineage>
        <taxon>Eukaryota</taxon>
        <taxon>Amoebozoa</taxon>
        <taxon>Evosea</taxon>
        <taxon>Archamoebae</taxon>
        <taxon>Mastigamoebida</taxon>
        <taxon>Entamoebidae</taxon>
        <taxon>Entamoeba</taxon>
    </lineage>
</organism>
<feature type="domain" description="Small EDRK-rich factor-like N-terminal" evidence="2">
    <location>
        <begin position="1"/>
        <end position="35"/>
    </location>
</feature>
<evidence type="ECO:0000313" key="3">
    <source>
        <dbReference type="EMBL" id="GAT93520.1"/>
    </source>
</evidence>
<comment type="caution">
    <text evidence="3">The sequence shown here is derived from an EMBL/GenBank/DDBJ whole genome shotgun (WGS) entry which is preliminary data.</text>
</comment>
<feature type="compositionally biased region" description="Basic and acidic residues" evidence="1">
    <location>
        <begin position="1"/>
        <end position="26"/>
    </location>
</feature>
<dbReference type="AlphaFoldDB" id="A0A175JIJ2"/>
<accession>A0A175JIJ2</accession>
<evidence type="ECO:0000313" key="4">
    <source>
        <dbReference type="Proteomes" id="UP000078387"/>
    </source>
</evidence>
<feature type="region of interest" description="Disordered" evidence="1">
    <location>
        <begin position="1"/>
        <end position="36"/>
    </location>
</feature>
<protein>
    <submittedName>
        <fullName evidence="3">4f5 family protein</fullName>
    </submittedName>
</protein>
<dbReference type="Proteomes" id="UP000078387">
    <property type="component" value="Unassembled WGS sequence"/>
</dbReference>
<dbReference type="InterPro" id="IPR007513">
    <property type="entry name" value="SERF-like_N"/>
</dbReference>
<evidence type="ECO:0000259" key="2">
    <source>
        <dbReference type="Pfam" id="PF04419"/>
    </source>
</evidence>
<proteinExistence type="predicted"/>
<dbReference type="OMA" id="NRDADIM"/>
<sequence length="59" mass="6934">MARGNQRDKSREKRIKEEAKKKHGNTEDLSLGQRRERDAALMRQKQEEALKRKAEEAAK</sequence>
<dbReference type="Pfam" id="PF04419">
    <property type="entry name" value="SERF-like_N"/>
    <property type="match status" value="1"/>
</dbReference>
<evidence type="ECO:0000256" key="1">
    <source>
        <dbReference type="SAM" id="MobiDB-lite"/>
    </source>
</evidence>
<dbReference type="EMBL" id="BDEQ01000001">
    <property type="protein sequence ID" value="GAT93520.1"/>
    <property type="molecule type" value="Genomic_DNA"/>
</dbReference>